<keyword evidence="1" id="KW-1133">Transmembrane helix</keyword>
<organism evidence="2 3">
    <name type="scientific">Lederbergia galactosidilytica</name>
    <dbReference type="NCBI Taxonomy" id="217031"/>
    <lineage>
        <taxon>Bacteria</taxon>
        <taxon>Bacillati</taxon>
        <taxon>Bacillota</taxon>
        <taxon>Bacilli</taxon>
        <taxon>Bacillales</taxon>
        <taxon>Bacillaceae</taxon>
        <taxon>Lederbergia</taxon>
    </lineage>
</organism>
<dbReference type="AlphaFoldDB" id="A0A177ZW97"/>
<dbReference type="OrthoDB" id="9988474at2"/>
<keyword evidence="1" id="KW-0472">Membrane</keyword>
<dbReference type="RefSeq" id="WP_064468039.1">
    <property type="nucleotide sequence ID" value="NZ_LDJR01000044.1"/>
</dbReference>
<feature type="transmembrane region" description="Helical" evidence="1">
    <location>
        <begin position="126"/>
        <end position="148"/>
    </location>
</feature>
<name>A0A177ZW97_9BACI</name>
<evidence type="ECO:0000256" key="1">
    <source>
        <dbReference type="SAM" id="Phobius"/>
    </source>
</evidence>
<dbReference type="Proteomes" id="UP000077881">
    <property type="component" value="Unassembled WGS sequence"/>
</dbReference>
<reference evidence="2 3" key="1">
    <citation type="submission" date="2015-05" db="EMBL/GenBank/DDBJ databases">
        <title>Comparison of genome.</title>
        <authorList>
            <person name="Zheng Z."/>
            <person name="Sun M."/>
        </authorList>
    </citation>
    <scope>NUCLEOTIDE SEQUENCE [LARGE SCALE GENOMIC DNA]</scope>
    <source>
        <strain evidence="2 3">G25-74</strain>
    </source>
</reference>
<evidence type="ECO:0000313" key="2">
    <source>
        <dbReference type="EMBL" id="OAK71983.1"/>
    </source>
</evidence>
<feature type="transmembrane region" description="Helical" evidence="1">
    <location>
        <begin position="21"/>
        <end position="41"/>
    </location>
</feature>
<dbReference type="EMBL" id="LDJR01000044">
    <property type="protein sequence ID" value="OAK71983.1"/>
    <property type="molecule type" value="Genomic_DNA"/>
</dbReference>
<dbReference type="PATRIC" id="fig|217031.6.peg.2150"/>
<keyword evidence="1" id="KW-0812">Transmembrane</keyword>
<keyword evidence="3" id="KW-1185">Reference proteome</keyword>
<protein>
    <submittedName>
        <fullName evidence="2">Uncharacterized protein</fullName>
    </submittedName>
</protein>
<dbReference type="PROSITE" id="PS51257">
    <property type="entry name" value="PROKAR_LIPOPROTEIN"/>
    <property type="match status" value="1"/>
</dbReference>
<comment type="caution">
    <text evidence="2">The sequence shown here is derived from an EMBL/GenBank/DDBJ whole genome shotgun (WGS) entry which is preliminary data.</text>
</comment>
<sequence>MNKTILNSPSIRKYLAKERKLFIAFIIIFIGCVSFATVISLDHIRTLSIRYEPIEVTATAEFQGSQIVGTRINRHFEEVRMVKVDLPDGSQGQVRSNDIKIGEQITVLKSSNNGQLFEEKPAGPGVIEWIIVMGCIIIAILMYLFFTVSWERIRAVKKAAKREAPMFELNILKEKDKLLNSNGQTYQAIVQASTLEKVPIGSQLELVIDASGVISPKLQNPVHARIGQFKSNEYSIMLAIKGVDEWYIGYGLTPAAKAKQLKLSNSSQ</sequence>
<proteinExistence type="predicted"/>
<accession>A0A177ZW97</accession>
<gene>
    <name evidence="2" type="ORF">ABB05_10130</name>
</gene>
<evidence type="ECO:0000313" key="3">
    <source>
        <dbReference type="Proteomes" id="UP000077881"/>
    </source>
</evidence>